<accession>A0A8S1QL40</accession>
<name>A0A8S1QL40_9CILI</name>
<reference evidence="1" key="1">
    <citation type="submission" date="2021-01" db="EMBL/GenBank/DDBJ databases">
        <authorList>
            <consortium name="Genoscope - CEA"/>
            <person name="William W."/>
        </authorList>
    </citation>
    <scope>NUCLEOTIDE SEQUENCE</scope>
</reference>
<evidence type="ECO:0000313" key="1">
    <source>
        <dbReference type="EMBL" id="CAD8115215.1"/>
    </source>
</evidence>
<keyword evidence="2" id="KW-1185">Reference proteome</keyword>
<sequence>MVEEAIFLGDINKRYEVIKKIQWQMHNRKHLNYYCIDEKIDSNICGQVKRKFDILLAVLIDYLSNSGFLRYQVLQICNLRIMCIQLNNPEIRRAQRLFIQNYQNLKLINKYHNQKISFHNTQLFLTIGLYILVGYK</sequence>
<proteinExistence type="predicted"/>
<gene>
    <name evidence="1" type="ORF">PSON_ATCC_30995.1.T1070206</name>
</gene>
<protein>
    <submittedName>
        <fullName evidence="1">Uncharacterized protein</fullName>
    </submittedName>
</protein>
<dbReference type="EMBL" id="CAJJDN010000107">
    <property type="protein sequence ID" value="CAD8115215.1"/>
    <property type="molecule type" value="Genomic_DNA"/>
</dbReference>
<organism evidence="1 2">
    <name type="scientific">Paramecium sonneborni</name>
    <dbReference type="NCBI Taxonomy" id="65129"/>
    <lineage>
        <taxon>Eukaryota</taxon>
        <taxon>Sar</taxon>
        <taxon>Alveolata</taxon>
        <taxon>Ciliophora</taxon>
        <taxon>Intramacronucleata</taxon>
        <taxon>Oligohymenophorea</taxon>
        <taxon>Peniculida</taxon>
        <taxon>Parameciidae</taxon>
        <taxon>Paramecium</taxon>
    </lineage>
</organism>
<comment type="caution">
    <text evidence="1">The sequence shown here is derived from an EMBL/GenBank/DDBJ whole genome shotgun (WGS) entry which is preliminary data.</text>
</comment>
<dbReference type="Proteomes" id="UP000692954">
    <property type="component" value="Unassembled WGS sequence"/>
</dbReference>
<dbReference type="AlphaFoldDB" id="A0A8S1QL40"/>
<evidence type="ECO:0000313" key="2">
    <source>
        <dbReference type="Proteomes" id="UP000692954"/>
    </source>
</evidence>